<protein>
    <submittedName>
        <fullName evidence="2">Uncharacterized protein</fullName>
    </submittedName>
</protein>
<evidence type="ECO:0000313" key="3">
    <source>
        <dbReference type="Proteomes" id="UP000075635"/>
    </source>
</evidence>
<feature type="compositionally biased region" description="Basic and acidic residues" evidence="1">
    <location>
        <begin position="73"/>
        <end position="86"/>
    </location>
</feature>
<accession>A0A150RZH9</accession>
<dbReference type="AlphaFoldDB" id="A0A150RZH9"/>
<dbReference type="EMBL" id="JEMB01001667">
    <property type="protein sequence ID" value="KYF85627.1"/>
    <property type="molecule type" value="Genomic_DNA"/>
</dbReference>
<comment type="caution">
    <text evidence="2">The sequence shown here is derived from an EMBL/GenBank/DDBJ whole genome shotgun (WGS) entry which is preliminary data.</text>
</comment>
<reference evidence="2 3" key="1">
    <citation type="submission" date="2014-02" db="EMBL/GenBank/DDBJ databases">
        <title>The small core and large imbalanced accessory genome model reveals a collaborative survival strategy of Sorangium cellulosum strains in nature.</title>
        <authorList>
            <person name="Han K."/>
            <person name="Peng R."/>
            <person name="Blom J."/>
            <person name="Li Y.-Z."/>
        </authorList>
    </citation>
    <scope>NUCLEOTIDE SEQUENCE [LARGE SCALE GENOMIC DNA]</scope>
    <source>
        <strain evidence="2 3">So0011-07</strain>
    </source>
</reference>
<name>A0A150RZH9_SORCE</name>
<dbReference type="Proteomes" id="UP000075635">
    <property type="component" value="Unassembled WGS sequence"/>
</dbReference>
<evidence type="ECO:0000256" key="1">
    <source>
        <dbReference type="SAM" id="MobiDB-lite"/>
    </source>
</evidence>
<evidence type="ECO:0000313" key="2">
    <source>
        <dbReference type="EMBL" id="KYF85627.1"/>
    </source>
</evidence>
<organism evidence="2 3">
    <name type="scientific">Sorangium cellulosum</name>
    <name type="common">Polyangium cellulosum</name>
    <dbReference type="NCBI Taxonomy" id="56"/>
    <lineage>
        <taxon>Bacteria</taxon>
        <taxon>Pseudomonadati</taxon>
        <taxon>Myxococcota</taxon>
        <taxon>Polyangia</taxon>
        <taxon>Polyangiales</taxon>
        <taxon>Polyangiaceae</taxon>
        <taxon>Sorangium</taxon>
    </lineage>
</organism>
<sequence>MREARRAPHALLDGLRSGFAASFDEQTEATLVGGAHGPISMDVTGLVQAWIDGAHENHGLLLEQNPTGRTMYRPREHLRTDDRPWL</sequence>
<feature type="region of interest" description="Disordered" evidence="1">
    <location>
        <begin position="65"/>
        <end position="86"/>
    </location>
</feature>
<proteinExistence type="predicted"/>
<gene>
    <name evidence="2" type="ORF">BE17_01640</name>
</gene>